<reference evidence="2" key="1">
    <citation type="journal article" date="2014" name="Int. J. Syst. Evol. Microbiol.">
        <title>Complete genome sequence of Corynebacterium casei LMG S-19264T (=DSM 44701T), isolated from a smear-ripened cheese.</title>
        <authorList>
            <consortium name="US DOE Joint Genome Institute (JGI-PGF)"/>
            <person name="Walter F."/>
            <person name="Albersmeier A."/>
            <person name="Kalinowski J."/>
            <person name="Ruckert C."/>
        </authorList>
    </citation>
    <scope>NUCLEOTIDE SEQUENCE</scope>
    <source>
        <strain evidence="2">CGMCC 4.7372</strain>
    </source>
</reference>
<dbReference type="Proteomes" id="UP000614239">
    <property type="component" value="Unassembled WGS sequence"/>
</dbReference>
<evidence type="ECO:0000313" key="3">
    <source>
        <dbReference type="Proteomes" id="UP000614239"/>
    </source>
</evidence>
<dbReference type="AlphaFoldDB" id="A0A8H9LLP9"/>
<accession>A0A8H9LLP9</accession>
<evidence type="ECO:0000313" key="2">
    <source>
        <dbReference type="EMBL" id="GGO98490.1"/>
    </source>
</evidence>
<sequence>MPPSYRIKGGRKSSSVREAPLTPLADKGYTGAGIGVLAPVKGTNLRPDDQT</sequence>
<comment type="caution">
    <text evidence="2">The sequence shown here is derived from an EMBL/GenBank/DDBJ whole genome shotgun (WGS) entry which is preliminary data.</text>
</comment>
<feature type="region of interest" description="Disordered" evidence="1">
    <location>
        <begin position="1"/>
        <end position="33"/>
    </location>
</feature>
<keyword evidence="3" id="KW-1185">Reference proteome</keyword>
<evidence type="ECO:0000256" key="1">
    <source>
        <dbReference type="SAM" id="MobiDB-lite"/>
    </source>
</evidence>
<dbReference type="OrthoDB" id="3699454at2"/>
<dbReference type="EMBL" id="BMNJ01000004">
    <property type="protein sequence ID" value="GGO98490.1"/>
    <property type="molecule type" value="Genomic_DNA"/>
</dbReference>
<reference evidence="2" key="2">
    <citation type="submission" date="2020-09" db="EMBL/GenBank/DDBJ databases">
        <authorList>
            <person name="Sun Q."/>
            <person name="Zhou Y."/>
        </authorList>
    </citation>
    <scope>NUCLEOTIDE SEQUENCE</scope>
    <source>
        <strain evidence="2">CGMCC 4.7372</strain>
    </source>
</reference>
<dbReference type="RefSeq" id="WP_158082821.1">
    <property type="nucleotide sequence ID" value="NZ_BMNJ01000004.1"/>
</dbReference>
<gene>
    <name evidence="2" type="ORF">GCM10011612_13510</name>
</gene>
<proteinExistence type="predicted"/>
<protein>
    <submittedName>
        <fullName evidence="2">Uncharacterized protein</fullName>
    </submittedName>
</protein>
<organism evidence="2 3">
    <name type="scientific">Actinomyces gaoshouyii</name>
    <dbReference type="NCBI Taxonomy" id="1960083"/>
    <lineage>
        <taxon>Bacteria</taxon>
        <taxon>Bacillati</taxon>
        <taxon>Actinomycetota</taxon>
        <taxon>Actinomycetes</taxon>
        <taxon>Actinomycetales</taxon>
        <taxon>Actinomycetaceae</taxon>
        <taxon>Actinomyces</taxon>
    </lineage>
</organism>
<name>A0A8H9LLP9_9ACTO</name>